<dbReference type="InterPro" id="IPR000064">
    <property type="entry name" value="NLP_P60_dom"/>
</dbReference>
<keyword evidence="3" id="KW-0378">Hydrolase</keyword>
<dbReference type="RefSeq" id="WP_150184710.1">
    <property type="nucleotide sequence ID" value="NZ_CP029191.1"/>
</dbReference>
<evidence type="ECO:0000256" key="4">
    <source>
        <dbReference type="ARBA" id="ARBA00022807"/>
    </source>
</evidence>
<dbReference type="AlphaFoldDB" id="A0A5P2CHN2"/>
<evidence type="ECO:0000313" key="8">
    <source>
        <dbReference type="Proteomes" id="UP000324015"/>
    </source>
</evidence>
<feature type="domain" description="NlpC/P60" evidence="6">
    <location>
        <begin position="190"/>
        <end position="310"/>
    </location>
</feature>
<evidence type="ECO:0000259" key="6">
    <source>
        <dbReference type="PROSITE" id="PS51935"/>
    </source>
</evidence>
<evidence type="ECO:0000256" key="3">
    <source>
        <dbReference type="ARBA" id="ARBA00022801"/>
    </source>
</evidence>
<dbReference type="InterPro" id="IPR038765">
    <property type="entry name" value="Papain-like_cys_pep_sf"/>
</dbReference>
<dbReference type="SUPFAM" id="SSF54001">
    <property type="entry name" value="Cysteine proteinases"/>
    <property type="match status" value="1"/>
</dbReference>
<feature type="region of interest" description="Disordered" evidence="5">
    <location>
        <begin position="163"/>
        <end position="191"/>
    </location>
</feature>
<protein>
    <recommendedName>
        <fullName evidence="6">NlpC/P60 domain-containing protein</fullName>
    </recommendedName>
</protein>
<keyword evidence="4" id="KW-0788">Thiol protease</keyword>
<dbReference type="PANTHER" id="PTHR47359">
    <property type="entry name" value="PEPTIDOGLYCAN DL-ENDOPEPTIDASE CWLO"/>
    <property type="match status" value="1"/>
</dbReference>
<feature type="region of interest" description="Disordered" evidence="5">
    <location>
        <begin position="100"/>
        <end position="120"/>
    </location>
</feature>
<evidence type="ECO:0000256" key="1">
    <source>
        <dbReference type="ARBA" id="ARBA00007074"/>
    </source>
</evidence>
<evidence type="ECO:0000313" key="7">
    <source>
        <dbReference type="EMBL" id="QES42255.1"/>
    </source>
</evidence>
<name>A0A5P2CHN2_STRVZ</name>
<dbReference type="Proteomes" id="UP000324015">
    <property type="component" value="Chromosome"/>
</dbReference>
<accession>A0A5P2CHN2</accession>
<keyword evidence="2" id="KW-0645">Protease</keyword>
<dbReference type="InterPro" id="IPR051794">
    <property type="entry name" value="PG_Endopeptidase_C40"/>
</dbReference>
<proteinExistence type="inferred from homology"/>
<sequence length="310" mass="33376">MQAPRFTEAAPADCTCGHCSAAAGPDRAGQQRCGTVRGAVVAAVGAAVLVGAASGTASAEPAPSRAGWDGAKYWYKDATGWWRWTSHYDKYVARGGKGAAVTKGKSTSAGTGKRRSASAREPVFRGHQGWDATDRVYWYRKGGHWYWTSHHYKYARYVGRTGTTTAPGTSPRPSTRPSTNPSSNPGTPRRHGTEAAISYAMRHLGDPYVWGGNGPHGWDCSGLVMAAYRQAGIALPRVADAQYRATRPISRGQLRRGDLVFWSGDGSASGVHHVAIYLGDGQYLEAPRPGKNVRVSSFSWYAPNLYGRVR</sequence>
<reference evidence="7 8" key="1">
    <citation type="submission" date="2018-05" db="EMBL/GenBank/DDBJ databases">
        <title>Streptomyces venezuelae.</title>
        <authorList>
            <person name="Kim W."/>
            <person name="Lee N."/>
            <person name="Cho B.-K."/>
        </authorList>
    </citation>
    <scope>NUCLEOTIDE SEQUENCE [LARGE SCALE GENOMIC DNA]</scope>
    <source>
        <strain evidence="7 8">ATCC 14585</strain>
    </source>
</reference>
<dbReference type="PROSITE" id="PS51935">
    <property type="entry name" value="NLPC_P60"/>
    <property type="match status" value="1"/>
</dbReference>
<dbReference type="GO" id="GO:0006508">
    <property type="term" value="P:proteolysis"/>
    <property type="evidence" value="ECO:0007669"/>
    <property type="project" value="UniProtKB-KW"/>
</dbReference>
<dbReference type="EMBL" id="CP029191">
    <property type="protein sequence ID" value="QES42255.1"/>
    <property type="molecule type" value="Genomic_DNA"/>
</dbReference>
<evidence type="ECO:0000256" key="5">
    <source>
        <dbReference type="SAM" id="MobiDB-lite"/>
    </source>
</evidence>
<dbReference type="PANTHER" id="PTHR47359:SF3">
    <property type="entry name" value="NLP_P60 DOMAIN-CONTAINING PROTEIN-RELATED"/>
    <property type="match status" value="1"/>
</dbReference>
<evidence type="ECO:0000256" key="2">
    <source>
        <dbReference type="ARBA" id="ARBA00022670"/>
    </source>
</evidence>
<gene>
    <name evidence="7" type="ORF">DEJ49_15765</name>
</gene>
<comment type="similarity">
    <text evidence="1">Belongs to the peptidase C40 family.</text>
</comment>
<organism evidence="7 8">
    <name type="scientific">Streptomyces venezuelae</name>
    <dbReference type="NCBI Taxonomy" id="54571"/>
    <lineage>
        <taxon>Bacteria</taxon>
        <taxon>Bacillati</taxon>
        <taxon>Actinomycetota</taxon>
        <taxon>Actinomycetes</taxon>
        <taxon>Kitasatosporales</taxon>
        <taxon>Streptomycetaceae</taxon>
        <taxon>Streptomyces</taxon>
    </lineage>
</organism>
<dbReference type="Pfam" id="PF00877">
    <property type="entry name" value="NLPC_P60"/>
    <property type="match status" value="1"/>
</dbReference>
<dbReference type="GO" id="GO:0008234">
    <property type="term" value="F:cysteine-type peptidase activity"/>
    <property type="evidence" value="ECO:0007669"/>
    <property type="project" value="UniProtKB-KW"/>
</dbReference>
<feature type="compositionally biased region" description="Low complexity" evidence="5">
    <location>
        <begin position="163"/>
        <end position="187"/>
    </location>
</feature>
<dbReference type="Gene3D" id="3.90.1720.10">
    <property type="entry name" value="endopeptidase domain like (from Nostoc punctiforme)"/>
    <property type="match status" value="1"/>
</dbReference>